<organism evidence="1 2">
    <name type="scientific">Methanofervidicoccus abyssi</name>
    <dbReference type="NCBI Taxonomy" id="2082189"/>
    <lineage>
        <taxon>Archaea</taxon>
        <taxon>Methanobacteriati</taxon>
        <taxon>Methanobacteriota</taxon>
        <taxon>Methanomada group</taxon>
        <taxon>Methanococci</taxon>
        <taxon>Methanococcales</taxon>
        <taxon>Methanofervidicoccus</taxon>
    </lineage>
</organism>
<reference evidence="1 2" key="1">
    <citation type="journal article" date="2019" name="Int. J. Syst. Evol. Microbiol.">
        <title>Methanofervidicoccus abyssi gen. nov., sp. nov., a hydrogenotrophic methanogen, isolated from a hydrothermal vent chimney in the Mid-Cayman Spreading Center, the Caribbean Sea.</title>
        <authorList>
            <person name="Sakai S."/>
            <person name="Takaki Y."/>
            <person name="Miyazaki M."/>
            <person name="Ogawara M."/>
            <person name="Yanagawa K."/>
            <person name="Miyazaki J."/>
            <person name="Takai K."/>
        </authorList>
    </citation>
    <scope>NUCLEOTIDE SEQUENCE [LARGE SCALE GENOMIC DNA]</scope>
    <source>
        <strain evidence="1 2">HHB</strain>
    </source>
</reference>
<evidence type="ECO:0000313" key="1">
    <source>
        <dbReference type="EMBL" id="GBF36818.1"/>
    </source>
</evidence>
<name>A0A401HRD8_9EURY</name>
<dbReference type="Proteomes" id="UP000290527">
    <property type="component" value="Unassembled WGS sequence"/>
</dbReference>
<sequence>MMCGITETVKTLESKTKVVDIIYSIVEEKTRAIKYFLEGEEFRETLIFGAYLCGNYMASSLLNDSEKVILVDIYPHLKDIVRNNKDITFMDINSFNLALRNKKLNPDLVIDLTGLGGLSPEVISNFDPEVLIVENPKGVYDREIFEVDNSLERLKVGKKRGLLNTYRISRISKTSGTMTLTIDTILDACHEIRELEGILYVIPNLKYYEGILFHEKNVKKFMGEINTPAITVSCLDEDIYPKIDEILRRNMERVKSFVEPIYR</sequence>
<dbReference type="InterPro" id="IPR009573">
    <property type="entry name" value="HcgC"/>
</dbReference>
<evidence type="ECO:0000313" key="2">
    <source>
        <dbReference type="Proteomes" id="UP000290527"/>
    </source>
</evidence>
<comment type="caution">
    <text evidence="1">The sequence shown here is derived from an EMBL/GenBank/DDBJ whole genome shotgun (WGS) entry which is preliminary data.</text>
</comment>
<keyword evidence="2" id="KW-1185">Reference proteome</keyword>
<dbReference type="RefSeq" id="WP_131007642.1">
    <property type="nucleotide sequence ID" value="NZ_BFAX01000004.1"/>
</dbReference>
<accession>A0A401HRD8</accession>
<evidence type="ECO:0008006" key="3">
    <source>
        <dbReference type="Google" id="ProtNLM"/>
    </source>
</evidence>
<dbReference type="OrthoDB" id="114526at2157"/>
<protein>
    <recommendedName>
        <fullName evidence="3">DUF1188 domain-containing protein</fullName>
    </recommendedName>
</protein>
<dbReference type="EMBL" id="BFAX01000004">
    <property type="protein sequence ID" value="GBF36818.1"/>
    <property type="molecule type" value="Genomic_DNA"/>
</dbReference>
<proteinExistence type="predicted"/>
<gene>
    <name evidence="1" type="ORF">MHHB_P1048</name>
</gene>
<dbReference type="AlphaFoldDB" id="A0A401HRD8"/>
<dbReference type="Pfam" id="PF06690">
    <property type="entry name" value="HcgC"/>
    <property type="match status" value="1"/>
</dbReference>